<dbReference type="SUPFAM" id="SSF54631">
    <property type="entry name" value="CBS-domain pair"/>
    <property type="match status" value="1"/>
</dbReference>
<gene>
    <name evidence="11" type="ORF">EI71_01545</name>
</gene>
<dbReference type="Proteomes" id="UP000266506">
    <property type="component" value="Unassembled WGS sequence"/>
</dbReference>
<comment type="function">
    <text evidence="9">Acts as a magnesium transporter.</text>
</comment>
<feature type="transmembrane region" description="Helical" evidence="9">
    <location>
        <begin position="356"/>
        <end position="381"/>
    </location>
</feature>
<dbReference type="InParanoid" id="A0A397RIM5"/>
<dbReference type="AlphaFoldDB" id="A0A397RIM5"/>
<dbReference type="InterPro" id="IPR046342">
    <property type="entry name" value="CBS_dom_sf"/>
</dbReference>
<dbReference type="InterPro" id="IPR006667">
    <property type="entry name" value="SLC41_membr_dom"/>
</dbReference>
<dbReference type="Pfam" id="PF00571">
    <property type="entry name" value="CBS"/>
    <property type="match status" value="2"/>
</dbReference>
<dbReference type="PANTHER" id="PTHR43773:SF1">
    <property type="entry name" value="MAGNESIUM TRANSPORTER MGTE"/>
    <property type="match status" value="1"/>
</dbReference>
<evidence type="ECO:0000256" key="1">
    <source>
        <dbReference type="ARBA" id="ARBA00004141"/>
    </source>
</evidence>
<dbReference type="PANTHER" id="PTHR43773">
    <property type="entry name" value="MAGNESIUM TRANSPORTER MGTE"/>
    <property type="match status" value="1"/>
</dbReference>
<dbReference type="SUPFAM" id="SSF158791">
    <property type="entry name" value="MgtE N-terminal domain-like"/>
    <property type="match status" value="1"/>
</dbReference>
<evidence type="ECO:0000256" key="5">
    <source>
        <dbReference type="ARBA" id="ARBA00022842"/>
    </source>
</evidence>
<dbReference type="InterPro" id="IPR036739">
    <property type="entry name" value="SLC41_membr_dom_sf"/>
</dbReference>
<dbReference type="InterPro" id="IPR000644">
    <property type="entry name" value="CBS_dom"/>
</dbReference>
<dbReference type="RefSeq" id="WP_119016654.1">
    <property type="nucleotide sequence ID" value="NZ_QXEV01000021.1"/>
</dbReference>
<organism evidence="11 12">
    <name type="scientific">Anaeroplasma bactoclasticum</name>
    <dbReference type="NCBI Taxonomy" id="2088"/>
    <lineage>
        <taxon>Bacteria</taxon>
        <taxon>Bacillati</taxon>
        <taxon>Mycoplasmatota</taxon>
        <taxon>Mollicutes</taxon>
        <taxon>Anaeroplasmatales</taxon>
        <taxon>Anaeroplasmataceae</taxon>
        <taxon>Anaeroplasma</taxon>
    </lineage>
</organism>
<evidence type="ECO:0000256" key="2">
    <source>
        <dbReference type="ARBA" id="ARBA00009749"/>
    </source>
</evidence>
<evidence type="ECO:0000256" key="4">
    <source>
        <dbReference type="ARBA" id="ARBA00022692"/>
    </source>
</evidence>
<dbReference type="NCBIfam" id="TIGR00400">
    <property type="entry name" value="mgtE"/>
    <property type="match status" value="1"/>
</dbReference>
<dbReference type="CDD" id="cd04606">
    <property type="entry name" value="CBS_pair_Mg_transporter"/>
    <property type="match status" value="1"/>
</dbReference>
<proteinExistence type="inferred from homology"/>
<name>A0A397RIM5_9MOLU</name>
<reference evidence="11 12" key="1">
    <citation type="submission" date="2018-08" db="EMBL/GenBank/DDBJ databases">
        <title>Genomic Encyclopedia of Archaeal and Bacterial Type Strains, Phase II (KMG-II): from individual species to whole genera.</title>
        <authorList>
            <person name="Goeker M."/>
        </authorList>
    </citation>
    <scope>NUCLEOTIDE SEQUENCE [LARGE SCALE GENOMIC DNA]</scope>
    <source>
        <strain evidence="11 12">ATCC 27112</strain>
    </source>
</reference>
<comment type="subunit">
    <text evidence="9">Homodimer.</text>
</comment>
<dbReference type="Gene3D" id="1.10.357.20">
    <property type="entry name" value="SLC41 divalent cation transporters, integral membrane domain"/>
    <property type="match status" value="1"/>
</dbReference>
<dbReference type="OrthoDB" id="9790355at2"/>
<evidence type="ECO:0000256" key="7">
    <source>
        <dbReference type="ARBA" id="ARBA00023136"/>
    </source>
</evidence>
<comment type="caution">
    <text evidence="11">The sequence shown here is derived from an EMBL/GenBank/DDBJ whole genome shotgun (WGS) entry which is preliminary data.</text>
</comment>
<dbReference type="Pfam" id="PF03448">
    <property type="entry name" value="MgtE_N"/>
    <property type="match status" value="1"/>
</dbReference>
<dbReference type="GO" id="GO:0005886">
    <property type="term" value="C:plasma membrane"/>
    <property type="evidence" value="ECO:0007669"/>
    <property type="project" value="UniProtKB-SubCell"/>
</dbReference>
<keyword evidence="12" id="KW-1185">Reference proteome</keyword>
<comment type="caution">
    <text evidence="9">Lacks conserved residue(s) required for the propagation of feature annotation.</text>
</comment>
<comment type="subcellular location">
    <subcellularLocation>
        <location evidence="9">Cell membrane</location>
        <topology evidence="9">Multi-pass membrane protein</topology>
    </subcellularLocation>
    <subcellularLocation>
        <location evidence="1">Membrane</location>
        <topology evidence="1">Multi-pass membrane protein</topology>
    </subcellularLocation>
</comment>
<dbReference type="SMART" id="SM00924">
    <property type="entry name" value="MgtE_N"/>
    <property type="match status" value="1"/>
</dbReference>
<sequence>MAERDYIDELKQILSSSTLSDEEKKSELLQYHENDIADMLDDLDEEQRNELHRILGDEIFGEVLLYTEDIEDQISSMEPAEAADVIEKMDADDAIDVLEELDEEDRKEIVNLMEPEAKEDIQDILKYDDDEIGSKMTNNYVSILVTNSVKTAMKRVVAEAADNDNVSNIYVVDIQDKLVGVIELRDLIVAREGIDLGTIVKQNYPSFKATDKVEDCLVQMREYALPSYPILDENGKLIGAITHDDVQEAMDEEMGEDYAKLGGLTQEEDLDESPFASVKKRIPWLSVLLLLDLLISFSMANFEEVVAVLAIIAFFQTLVLDMAGNAGTQSLSVTIRMISTNDVTGKKIAKTIFKEFCTGILNGIILATISFGFVMLYLFIFKKGIVKDTEYNVIQALTASGIVSISLLIAMTVSSLVGSVIPIIFYKVKIDPAVASGPFITTINDVTALLIYYGLAALLFFQILGVGA</sequence>
<keyword evidence="9" id="KW-1003">Cell membrane</keyword>
<protein>
    <recommendedName>
        <fullName evidence="9">Magnesium transporter MgtE</fullName>
    </recommendedName>
</protein>
<dbReference type="SMART" id="SM00116">
    <property type="entry name" value="CBS"/>
    <property type="match status" value="2"/>
</dbReference>
<evidence type="ECO:0000256" key="6">
    <source>
        <dbReference type="ARBA" id="ARBA00022989"/>
    </source>
</evidence>
<evidence type="ECO:0000256" key="8">
    <source>
        <dbReference type="PROSITE-ProRule" id="PRU00703"/>
    </source>
</evidence>
<dbReference type="GO" id="GO:0015095">
    <property type="term" value="F:magnesium ion transmembrane transporter activity"/>
    <property type="evidence" value="ECO:0007669"/>
    <property type="project" value="UniProtKB-UniRule"/>
</dbReference>
<dbReference type="EMBL" id="QXEV01000021">
    <property type="protein sequence ID" value="RIA73963.1"/>
    <property type="molecule type" value="Genomic_DNA"/>
</dbReference>
<evidence type="ECO:0000256" key="9">
    <source>
        <dbReference type="RuleBase" id="RU362011"/>
    </source>
</evidence>
<keyword evidence="4 9" id="KW-0812">Transmembrane</keyword>
<feature type="domain" description="CBS" evidence="10">
    <location>
        <begin position="199"/>
        <end position="256"/>
    </location>
</feature>
<dbReference type="FunCoup" id="A0A397RIM5">
    <property type="interactions" value="116"/>
</dbReference>
<dbReference type="SUPFAM" id="SSF161093">
    <property type="entry name" value="MgtE membrane domain-like"/>
    <property type="match status" value="1"/>
</dbReference>
<dbReference type="Gene3D" id="3.10.580.10">
    <property type="entry name" value="CBS-domain"/>
    <property type="match status" value="1"/>
</dbReference>
<keyword evidence="5 9" id="KW-0460">Magnesium</keyword>
<feature type="transmembrane region" description="Helical" evidence="9">
    <location>
        <begin position="446"/>
        <end position="465"/>
    </location>
</feature>
<dbReference type="GO" id="GO:0046872">
    <property type="term" value="F:metal ion binding"/>
    <property type="evidence" value="ECO:0007669"/>
    <property type="project" value="UniProtKB-KW"/>
</dbReference>
<keyword evidence="7 9" id="KW-0472">Membrane</keyword>
<keyword evidence="8" id="KW-0129">CBS domain</keyword>
<dbReference type="Pfam" id="PF01769">
    <property type="entry name" value="MgtE"/>
    <property type="match status" value="1"/>
</dbReference>
<evidence type="ECO:0000313" key="11">
    <source>
        <dbReference type="EMBL" id="RIA73963.1"/>
    </source>
</evidence>
<dbReference type="PROSITE" id="PS51371">
    <property type="entry name" value="CBS"/>
    <property type="match status" value="2"/>
</dbReference>
<comment type="similarity">
    <text evidence="2 9">Belongs to the SLC41A transporter family.</text>
</comment>
<keyword evidence="3 9" id="KW-0813">Transport</keyword>
<dbReference type="InterPro" id="IPR006669">
    <property type="entry name" value="MgtE_transporter"/>
</dbReference>
<dbReference type="InterPro" id="IPR038076">
    <property type="entry name" value="MgtE_N_sf"/>
</dbReference>
<keyword evidence="6 9" id="KW-1133">Transmembrane helix</keyword>
<evidence type="ECO:0000259" key="10">
    <source>
        <dbReference type="PROSITE" id="PS51371"/>
    </source>
</evidence>
<dbReference type="InterPro" id="IPR006668">
    <property type="entry name" value="Mg_transptr_MgtE_intracell_dom"/>
</dbReference>
<feature type="transmembrane region" description="Helical" evidence="9">
    <location>
        <begin position="401"/>
        <end position="425"/>
    </location>
</feature>
<dbReference type="Gene3D" id="1.25.60.10">
    <property type="entry name" value="MgtE N-terminal domain-like"/>
    <property type="match status" value="1"/>
</dbReference>
<evidence type="ECO:0000256" key="3">
    <source>
        <dbReference type="ARBA" id="ARBA00022448"/>
    </source>
</evidence>
<accession>A0A397RIM5</accession>
<feature type="domain" description="CBS" evidence="10">
    <location>
        <begin position="136"/>
        <end position="198"/>
    </location>
</feature>
<evidence type="ECO:0000313" key="12">
    <source>
        <dbReference type="Proteomes" id="UP000266506"/>
    </source>
</evidence>
<keyword evidence="9" id="KW-0479">Metal-binding</keyword>